<dbReference type="InterPro" id="IPR002048">
    <property type="entry name" value="EF_hand_dom"/>
</dbReference>
<dbReference type="InterPro" id="IPR001751">
    <property type="entry name" value="S100/CaBP7/8-like_CS"/>
</dbReference>
<dbReference type="GO" id="GO:0005509">
    <property type="term" value="F:calcium ion binding"/>
    <property type="evidence" value="ECO:0007669"/>
    <property type="project" value="InterPro"/>
</dbReference>
<reference evidence="6 7" key="1">
    <citation type="journal article" date="2013" name="Proc. Natl. Acad. Sci. U.S.A.">
        <title>Fine-scale variation in meiotic recombination in Mimulus inferred from population shotgun sequencing.</title>
        <authorList>
            <person name="Hellsten U."/>
            <person name="Wright K.M."/>
            <person name="Jenkins J."/>
            <person name="Shu S."/>
            <person name="Yuan Y."/>
            <person name="Wessler S.R."/>
            <person name="Schmutz J."/>
            <person name="Willis J.H."/>
            <person name="Rokhsar D.S."/>
        </authorList>
    </citation>
    <scope>NUCLEOTIDE SEQUENCE [LARGE SCALE GENOMIC DNA]</scope>
    <source>
        <strain evidence="7">cv. DUN x IM62</strain>
    </source>
</reference>
<dbReference type="AlphaFoldDB" id="A0A022QV63"/>
<dbReference type="Pfam" id="PF00036">
    <property type="entry name" value="EF-hand_1"/>
    <property type="match status" value="1"/>
</dbReference>
<dbReference type="Proteomes" id="UP000030748">
    <property type="component" value="Unassembled WGS sequence"/>
</dbReference>
<name>A0A022QV63_ERYGU</name>
<dbReference type="Gene3D" id="3.30.60.90">
    <property type="match status" value="1"/>
</dbReference>
<dbReference type="InterPro" id="IPR011992">
    <property type="entry name" value="EF-hand-dom_pair"/>
</dbReference>
<dbReference type="STRING" id="4155.A0A022QV63"/>
<dbReference type="Gene3D" id="1.10.238.10">
    <property type="entry name" value="EF-hand"/>
    <property type="match status" value="1"/>
</dbReference>
<keyword evidence="4" id="KW-0106">Calcium</keyword>
<dbReference type="InterPro" id="IPR043145">
    <property type="entry name" value="Znf_ZZ_sf"/>
</dbReference>
<dbReference type="PROSITE" id="PS50222">
    <property type="entry name" value="EF_HAND_2"/>
    <property type="match status" value="2"/>
</dbReference>
<dbReference type="Pfam" id="PF13202">
    <property type="entry name" value="EF-hand_5"/>
    <property type="match status" value="1"/>
</dbReference>
<proteinExistence type="predicted"/>
<feature type="domain" description="EF-hand" evidence="5">
    <location>
        <begin position="55"/>
        <end position="83"/>
    </location>
</feature>
<dbReference type="SUPFAM" id="SSF47473">
    <property type="entry name" value="EF-hand"/>
    <property type="match status" value="1"/>
</dbReference>
<dbReference type="SMART" id="SM00054">
    <property type="entry name" value="EFh"/>
    <property type="match status" value="2"/>
</dbReference>
<keyword evidence="1" id="KW-0479">Metal-binding</keyword>
<dbReference type="InterPro" id="IPR018247">
    <property type="entry name" value="EF_Hand_1_Ca_BS"/>
</dbReference>
<dbReference type="PROSITE" id="PS00018">
    <property type="entry name" value="EF_HAND_1"/>
    <property type="match status" value="2"/>
</dbReference>
<evidence type="ECO:0000256" key="4">
    <source>
        <dbReference type="ARBA" id="ARBA00022837"/>
    </source>
</evidence>
<dbReference type="PROSITE" id="PS00303">
    <property type="entry name" value="S100_CABP"/>
    <property type="match status" value="1"/>
</dbReference>
<keyword evidence="3" id="KW-0862">Zinc</keyword>
<dbReference type="eggNOG" id="ENOG502S40Q">
    <property type="taxonomic scope" value="Eukaryota"/>
</dbReference>
<evidence type="ECO:0000256" key="3">
    <source>
        <dbReference type="ARBA" id="ARBA00022833"/>
    </source>
</evidence>
<dbReference type="SUPFAM" id="SSF57850">
    <property type="entry name" value="RING/U-box"/>
    <property type="match status" value="1"/>
</dbReference>
<dbReference type="GO" id="GO:0008270">
    <property type="term" value="F:zinc ion binding"/>
    <property type="evidence" value="ECO:0007669"/>
    <property type="project" value="UniProtKB-KW"/>
</dbReference>
<evidence type="ECO:0000256" key="2">
    <source>
        <dbReference type="ARBA" id="ARBA00022771"/>
    </source>
</evidence>
<keyword evidence="2" id="KW-0863">Zinc-finger</keyword>
<dbReference type="CDD" id="cd00051">
    <property type="entry name" value="EFh"/>
    <property type="match status" value="1"/>
</dbReference>
<dbReference type="EMBL" id="KI630827">
    <property type="protein sequence ID" value="EYU32592.1"/>
    <property type="molecule type" value="Genomic_DNA"/>
</dbReference>
<evidence type="ECO:0000256" key="1">
    <source>
        <dbReference type="ARBA" id="ARBA00022723"/>
    </source>
</evidence>
<keyword evidence="7" id="KW-1185">Reference proteome</keyword>
<protein>
    <recommendedName>
        <fullName evidence="5">EF-hand domain-containing protein</fullName>
    </recommendedName>
</protein>
<gene>
    <name evidence="6" type="ORF">MIMGU_mgv1a013813mg</name>
</gene>
<feature type="domain" description="EF-hand" evidence="5">
    <location>
        <begin position="18"/>
        <end position="53"/>
    </location>
</feature>
<sequence length="209" mass="23639">MNEIREVAKAYYSRATAEEKKLATMYFRSLDLNGDGKISLAEYKKMVNPWFSNNRLFTELDRNGNGTLDFDEFLALFYMQRVPIPKCDACNNMLFGSYFSCLLCEKDFPNSYDLCCRCYGGGKYKHHHPRASFMDNRSQRLLLAEFMKQSQVTVPDDEVMMENVQTISRSLSKPGTGRQMFEAFSNGLNIGGVIVTIGTLGVAAGCSIM</sequence>
<evidence type="ECO:0000313" key="7">
    <source>
        <dbReference type="Proteomes" id="UP000030748"/>
    </source>
</evidence>
<organism evidence="6 7">
    <name type="scientific">Erythranthe guttata</name>
    <name type="common">Yellow monkey flower</name>
    <name type="synonym">Mimulus guttatus</name>
    <dbReference type="NCBI Taxonomy" id="4155"/>
    <lineage>
        <taxon>Eukaryota</taxon>
        <taxon>Viridiplantae</taxon>
        <taxon>Streptophyta</taxon>
        <taxon>Embryophyta</taxon>
        <taxon>Tracheophyta</taxon>
        <taxon>Spermatophyta</taxon>
        <taxon>Magnoliopsida</taxon>
        <taxon>eudicotyledons</taxon>
        <taxon>Gunneridae</taxon>
        <taxon>Pentapetalae</taxon>
        <taxon>asterids</taxon>
        <taxon>lamiids</taxon>
        <taxon>Lamiales</taxon>
        <taxon>Phrymaceae</taxon>
        <taxon>Erythranthe</taxon>
    </lineage>
</organism>
<dbReference type="PhylomeDB" id="A0A022QV63"/>
<evidence type="ECO:0000259" key="5">
    <source>
        <dbReference type="PROSITE" id="PS50222"/>
    </source>
</evidence>
<evidence type="ECO:0000313" key="6">
    <source>
        <dbReference type="EMBL" id="EYU32592.1"/>
    </source>
</evidence>
<accession>A0A022QV63</accession>